<keyword evidence="4" id="KW-1185">Reference proteome</keyword>
<evidence type="ECO:0000313" key="3">
    <source>
        <dbReference type="EMBL" id="CAD7806639.1"/>
    </source>
</evidence>
<proteinExistence type="predicted"/>
<feature type="transmembrane region" description="Helical" evidence="1">
    <location>
        <begin position="90"/>
        <end position="111"/>
    </location>
</feature>
<dbReference type="EMBL" id="CAJIMS010000001">
    <property type="protein sequence ID" value="CAD7806639.1"/>
    <property type="molecule type" value="Genomic_DNA"/>
</dbReference>
<evidence type="ECO:0000256" key="1">
    <source>
        <dbReference type="SAM" id="Phobius"/>
    </source>
</evidence>
<dbReference type="Pfam" id="PF05569">
    <property type="entry name" value="Peptidase_M56"/>
    <property type="match status" value="1"/>
</dbReference>
<accession>A0A9N8QQJ1</accession>
<dbReference type="RefSeq" id="WP_162087938.1">
    <property type="nucleotide sequence ID" value="NZ_CAJIMS010000001.1"/>
</dbReference>
<feature type="transmembrane region" description="Helical" evidence="1">
    <location>
        <begin position="6"/>
        <end position="22"/>
    </location>
</feature>
<gene>
    <name evidence="3" type="ORF">CHRY9390_01539</name>
</gene>
<dbReference type="InterPro" id="IPR008756">
    <property type="entry name" value="Peptidase_M56"/>
</dbReference>
<feature type="transmembrane region" description="Helical" evidence="1">
    <location>
        <begin position="34"/>
        <end position="51"/>
    </location>
</feature>
<feature type="domain" description="Peptidase M56" evidence="2">
    <location>
        <begin position="143"/>
        <end position="252"/>
    </location>
</feature>
<dbReference type="AlphaFoldDB" id="A0A9N8QQJ1"/>
<keyword evidence="1" id="KW-0472">Membrane</keyword>
<keyword evidence="1" id="KW-1133">Transmembrane helix</keyword>
<comment type="caution">
    <text evidence="3">The sequence shown here is derived from an EMBL/GenBank/DDBJ whole genome shotgun (WGS) entry which is preliminary data.</text>
</comment>
<reference evidence="3" key="1">
    <citation type="submission" date="2020-12" db="EMBL/GenBank/DDBJ databases">
        <authorList>
            <person name="Rodrigo-Torres L."/>
            <person name="Arahal R. D."/>
            <person name="Lucena T."/>
        </authorList>
    </citation>
    <scope>NUCLEOTIDE SEQUENCE</scope>
    <source>
        <strain evidence="3">CECT 9390</strain>
    </source>
</reference>
<name>A0A9N8QQJ1_9FLAO</name>
<sequence>METIILKIILCSGIVLGLYYLFLEKEKTFTFNRFYLLLGLIFSYSIPLVTIETLQIENKKSTIIFEQGIQQQIVQNPVIDQAKTFDYSQLFLLVYFIICGFFVLKIMYSIVKIKLLKGRKITYQNRTVILLSQEIAPFSFLNIIYLSENYYNDGKIDDRIFLHEEIHVTQKHSFDVLLIEFIKAFSWFNPFIYFYKNAMITNHEFLADEEVILKNNNIKNYQELILNEVLKKQNLPLTHQFNFNNTKKKLIMMTKRNSKFAEAKKYLAIPLFVLLAGFFVDKVYAQDYSTKKTNAFQNVFADDPFTEYNQVIKKYGNLLEQKKYGEFHKAVSNKDRAKLKELYFQLTKEQRNETPLYFFDIPEKSAKIKVTQSQLNDFADSKKYGLWIDGKKARNQDIRKYKPQDFSNYFISKRYPNAISAKNPEPFQVNVMTNAYYQKYLKKEEMIFMGFKPKAFIKGKDTITQRKATEAKVLTPKPSTNQDLSIPPPPSANFIQAEFPGGANSLRNKVSGVFDGSVFKGDEGTLKTTVYIGIDEQGTVDKIFTSGDNEKFNFEAERAVKVALANEKWKPATNEGNLVRTTFSMPLIMSFAN</sequence>
<evidence type="ECO:0000259" key="2">
    <source>
        <dbReference type="Pfam" id="PF05569"/>
    </source>
</evidence>
<organism evidence="3 4">
    <name type="scientific">Chryseobacterium aquaeductus</name>
    <dbReference type="NCBI Taxonomy" id="2675056"/>
    <lineage>
        <taxon>Bacteria</taxon>
        <taxon>Pseudomonadati</taxon>
        <taxon>Bacteroidota</taxon>
        <taxon>Flavobacteriia</taxon>
        <taxon>Flavobacteriales</taxon>
        <taxon>Weeksellaceae</taxon>
        <taxon>Chryseobacterium group</taxon>
        <taxon>Chryseobacterium</taxon>
    </lineage>
</organism>
<dbReference type="Proteomes" id="UP000662618">
    <property type="component" value="Unassembled WGS sequence"/>
</dbReference>
<feature type="transmembrane region" description="Helical" evidence="1">
    <location>
        <begin position="266"/>
        <end position="285"/>
    </location>
</feature>
<keyword evidence="1" id="KW-0812">Transmembrane</keyword>
<protein>
    <recommendedName>
        <fullName evidence="2">Peptidase M56 domain-containing protein</fullName>
    </recommendedName>
</protein>
<evidence type="ECO:0000313" key="4">
    <source>
        <dbReference type="Proteomes" id="UP000662618"/>
    </source>
</evidence>